<dbReference type="EMBL" id="MDYL01000004">
    <property type="protein sequence ID" value="OQD76425.1"/>
    <property type="molecule type" value="Genomic_DNA"/>
</dbReference>
<dbReference type="PANTHER" id="PTHR43329">
    <property type="entry name" value="EPOXIDE HYDROLASE"/>
    <property type="match status" value="1"/>
</dbReference>
<dbReference type="GO" id="GO:0072330">
    <property type="term" value="P:monocarboxylic acid biosynthetic process"/>
    <property type="evidence" value="ECO:0007669"/>
    <property type="project" value="UniProtKB-ARBA"/>
</dbReference>
<sequence>MPVDKIRVSGDTRVQYQSATVNGHKYSYLLSQPESGKYRATIFLIHGFPDISMGWRYQIPMLVTMGLRVVAPDCLGYGRTDAPEEIIYYSHKRCADDIKALVNHLGESKVILGGHDWGAALAYRIALWHPDIISQLFTVCVPYARPTEKYISLEELVGNAAPHFAYQMQFASGNMEKVIRSKGEIHQFLSALYGGRTAGREFGFDVEKGVLLDRLPYLKPSRLLSEEELDYYSTEFARNGIHGPLNWYRTRKINHEEEQAIFNRRIEVPVLFIQALRDEALPPHLGKSMARHIPKLTLKQVNTSHWALWEKPEEVNEIIATWLKDVAFTEGGLTGKL</sequence>
<accession>A0A1V6PH93</accession>
<comment type="caution">
    <text evidence="4">The sequence shown here is derived from an EMBL/GenBank/DDBJ whole genome shotgun (WGS) entry which is preliminary data.</text>
</comment>
<dbReference type="OrthoDB" id="408373at2759"/>
<name>A0A1V6PH93_PENDC</name>
<dbReference type="PRINTS" id="PR00111">
    <property type="entry name" value="ABHYDROLASE"/>
</dbReference>
<dbReference type="Gene3D" id="3.40.50.1820">
    <property type="entry name" value="alpha/beta hydrolase"/>
    <property type="match status" value="1"/>
</dbReference>
<evidence type="ECO:0000259" key="3">
    <source>
        <dbReference type="Pfam" id="PF00561"/>
    </source>
</evidence>
<feature type="domain" description="AB hydrolase-1" evidence="3">
    <location>
        <begin position="41"/>
        <end position="168"/>
    </location>
</feature>
<organism evidence="4 5">
    <name type="scientific">Penicillium decumbens</name>
    <dbReference type="NCBI Taxonomy" id="69771"/>
    <lineage>
        <taxon>Eukaryota</taxon>
        <taxon>Fungi</taxon>
        <taxon>Dikarya</taxon>
        <taxon>Ascomycota</taxon>
        <taxon>Pezizomycotina</taxon>
        <taxon>Eurotiomycetes</taxon>
        <taxon>Eurotiomycetidae</taxon>
        <taxon>Eurotiales</taxon>
        <taxon>Aspergillaceae</taxon>
        <taxon>Penicillium</taxon>
    </lineage>
</organism>
<dbReference type="InterPro" id="IPR000073">
    <property type="entry name" value="AB_hydrolase_1"/>
</dbReference>
<reference evidence="5" key="1">
    <citation type="journal article" date="2017" name="Nat. Microbiol.">
        <title>Global analysis of biosynthetic gene clusters reveals vast potential of secondary metabolite production in Penicillium species.</title>
        <authorList>
            <person name="Nielsen J.C."/>
            <person name="Grijseels S."/>
            <person name="Prigent S."/>
            <person name="Ji B."/>
            <person name="Dainat J."/>
            <person name="Nielsen K.F."/>
            <person name="Frisvad J.C."/>
            <person name="Workman M."/>
            <person name="Nielsen J."/>
        </authorList>
    </citation>
    <scope>NUCLEOTIDE SEQUENCE [LARGE SCALE GENOMIC DNA]</scope>
    <source>
        <strain evidence="5">IBT 11843</strain>
    </source>
</reference>
<dbReference type="GO" id="GO:0016787">
    <property type="term" value="F:hydrolase activity"/>
    <property type="evidence" value="ECO:0007669"/>
    <property type="project" value="UniProtKB-KW"/>
</dbReference>
<dbReference type="OMA" id="YQIPMLV"/>
<dbReference type="GO" id="GO:0017000">
    <property type="term" value="P:antibiotic biosynthetic process"/>
    <property type="evidence" value="ECO:0007669"/>
    <property type="project" value="UniProtKB-ARBA"/>
</dbReference>
<proteinExistence type="inferred from homology"/>
<dbReference type="STRING" id="69771.A0A1V6PH93"/>
<dbReference type="Pfam" id="PF00561">
    <property type="entry name" value="Abhydrolase_1"/>
    <property type="match status" value="1"/>
</dbReference>
<comment type="similarity">
    <text evidence="2">Belongs to the AB hydrolase superfamily. Epoxide hydrolase family.</text>
</comment>
<evidence type="ECO:0000313" key="4">
    <source>
        <dbReference type="EMBL" id="OQD76425.1"/>
    </source>
</evidence>
<keyword evidence="5" id="KW-1185">Reference proteome</keyword>
<evidence type="ECO:0000256" key="2">
    <source>
        <dbReference type="ARBA" id="ARBA00038334"/>
    </source>
</evidence>
<dbReference type="Proteomes" id="UP000191522">
    <property type="component" value="Unassembled WGS sequence"/>
</dbReference>
<keyword evidence="1" id="KW-0378">Hydrolase</keyword>
<dbReference type="PRINTS" id="PR00412">
    <property type="entry name" value="EPOXHYDRLASE"/>
</dbReference>
<dbReference type="InterPro" id="IPR000639">
    <property type="entry name" value="Epox_hydrolase-like"/>
</dbReference>
<evidence type="ECO:0000313" key="5">
    <source>
        <dbReference type="Proteomes" id="UP000191522"/>
    </source>
</evidence>
<dbReference type="AlphaFoldDB" id="A0A1V6PH93"/>
<dbReference type="SUPFAM" id="SSF53474">
    <property type="entry name" value="alpha/beta-Hydrolases"/>
    <property type="match status" value="1"/>
</dbReference>
<evidence type="ECO:0000256" key="1">
    <source>
        <dbReference type="ARBA" id="ARBA00022801"/>
    </source>
</evidence>
<gene>
    <name evidence="4" type="ORF">PENDEC_c004G01125</name>
</gene>
<dbReference type="InterPro" id="IPR029058">
    <property type="entry name" value="AB_hydrolase_fold"/>
</dbReference>
<protein>
    <recommendedName>
        <fullName evidence="3">AB hydrolase-1 domain-containing protein</fullName>
    </recommendedName>
</protein>